<sequence>MPQKQTARGSTWGEYTVVGTYSEGVFTLTRPPVPLGPQVLEEEEEEVPWTASSVPKPSGYDIAELHRIARTVVELPGALLAGPEDGYVELLVVYDDGTLQRELDERYPGGAVRVFSVLQPYQPT</sequence>
<dbReference type="Proteomes" id="UP000281738">
    <property type="component" value="Unassembled WGS sequence"/>
</dbReference>
<proteinExistence type="predicted"/>
<comment type="caution">
    <text evidence="1">The sequence shown here is derived from an EMBL/GenBank/DDBJ whole genome shotgun (WGS) entry which is preliminary data.</text>
</comment>
<dbReference type="AlphaFoldDB" id="A0A3N2CU10"/>
<dbReference type="EMBL" id="RKHO01000001">
    <property type="protein sequence ID" value="ROR91020.1"/>
    <property type="molecule type" value="Genomic_DNA"/>
</dbReference>
<evidence type="ECO:0000313" key="2">
    <source>
        <dbReference type="Proteomes" id="UP000281738"/>
    </source>
</evidence>
<accession>A0A3N2CU10</accession>
<protein>
    <submittedName>
        <fullName evidence="1">Uncharacterized protein</fullName>
    </submittedName>
</protein>
<gene>
    <name evidence="1" type="ORF">EDD33_1880</name>
</gene>
<evidence type="ECO:0000313" key="1">
    <source>
        <dbReference type="EMBL" id="ROR91020.1"/>
    </source>
</evidence>
<reference evidence="1 2" key="1">
    <citation type="submission" date="2018-11" db="EMBL/GenBank/DDBJ databases">
        <title>Sequencing the genomes of 1000 actinobacteria strains.</title>
        <authorList>
            <person name="Klenk H.-P."/>
        </authorList>
    </citation>
    <scope>NUCLEOTIDE SEQUENCE [LARGE SCALE GENOMIC DNA]</scope>
    <source>
        <strain evidence="1 2">DSM 12652</strain>
    </source>
</reference>
<keyword evidence="2" id="KW-1185">Reference proteome</keyword>
<name>A0A3N2CU10_9ACTN</name>
<organism evidence="1 2">
    <name type="scientific">Nocardioides aurantiacus</name>
    <dbReference type="NCBI Taxonomy" id="86796"/>
    <lineage>
        <taxon>Bacteria</taxon>
        <taxon>Bacillati</taxon>
        <taxon>Actinomycetota</taxon>
        <taxon>Actinomycetes</taxon>
        <taxon>Propionibacteriales</taxon>
        <taxon>Nocardioidaceae</taxon>
        <taxon>Nocardioides</taxon>
    </lineage>
</organism>